<dbReference type="Pfam" id="PF05208">
    <property type="entry name" value="ALG3"/>
    <property type="match status" value="1"/>
</dbReference>
<evidence type="ECO:0000256" key="8">
    <source>
        <dbReference type="ARBA" id="ARBA00022989"/>
    </source>
</evidence>
<feature type="transmembrane region" description="Helical" evidence="11">
    <location>
        <begin position="107"/>
        <end position="127"/>
    </location>
</feature>
<dbReference type="PANTHER" id="PTHR12646:SF0">
    <property type="entry name" value="DOL-P-MAN:MAN(5)GLCNAC(2)-PP-DOL ALPHA-1,3-MANNOSYLTRANSFERASE"/>
    <property type="match status" value="1"/>
</dbReference>
<keyword evidence="8 11" id="KW-1133">Transmembrane helix</keyword>
<proteinExistence type="predicted"/>
<dbReference type="InterPro" id="IPR007873">
    <property type="entry name" value="Glycosyltransferase_ALG3"/>
</dbReference>
<feature type="transmembrane region" description="Helical" evidence="11">
    <location>
        <begin position="392"/>
        <end position="409"/>
    </location>
</feature>
<feature type="transmembrane region" description="Helical" evidence="11">
    <location>
        <begin position="173"/>
        <end position="192"/>
    </location>
</feature>
<accession>A0A9K3KWG0</accession>
<keyword evidence="6 11" id="KW-0812">Transmembrane</keyword>
<comment type="caution">
    <text evidence="12">The sequence shown here is derived from an EMBL/GenBank/DDBJ whole genome shotgun (WGS) entry which is preliminary data.</text>
</comment>
<feature type="transmembrane region" description="Helical" evidence="11">
    <location>
        <begin position="204"/>
        <end position="228"/>
    </location>
</feature>
<evidence type="ECO:0000256" key="11">
    <source>
        <dbReference type="SAM" id="Phobius"/>
    </source>
</evidence>
<comment type="catalytic activity">
    <reaction evidence="10">
        <text>an alpha-D-Man-(1-&gt;2)-alpha-D-Man-(1-&gt;2)-alpha-D-Man-(1-&gt;3)-[alpha-D-Man-(1-&gt;6)]-beta-D-Man-(1-&gt;4)-beta-D-GlcNAc-(1-&gt;4)-alpha-D-GlcNAc-diphospho-di-trans,poly-cis-dolichol + a di-trans,poly-cis-dolichyl beta-D-mannosyl phosphate = an alpha-D-Man-(1-&gt;2)-alpha-D-Man-(1-&gt;2)-alpha-D-Man-(1-&gt;3)-[alpha-D-Man-(1-&gt;3)-alpha-D-Man-(1-&gt;6)]-beta-D-Man-(1-&gt;4)-beta-D-GlcNAc-(1-&gt;4)-alpha-D-GlcNAc-diphospho-di-trans,poly-cis-dolichol + a di-trans,poly-cis-dolichyl phosphate + H(+)</text>
        <dbReference type="Rhea" id="RHEA:29527"/>
        <dbReference type="Rhea" id="RHEA-COMP:19498"/>
        <dbReference type="Rhea" id="RHEA-COMP:19501"/>
        <dbReference type="Rhea" id="RHEA-COMP:19516"/>
        <dbReference type="Rhea" id="RHEA-COMP:19517"/>
        <dbReference type="ChEBI" id="CHEBI:15378"/>
        <dbReference type="ChEBI" id="CHEBI:57683"/>
        <dbReference type="ChEBI" id="CHEBI:58211"/>
        <dbReference type="ChEBI" id="CHEBI:132515"/>
        <dbReference type="ChEBI" id="CHEBI:132516"/>
        <dbReference type="EC" id="2.4.1.258"/>
    </reaction>
    <physiologicalReaction direction="left-to-right" evidence="10">
        <dbReference type="Rhea" id="RHEA:29528"/>
    </physiologicalReaction>
</comment>
<dbReference type="EMBL" id="JAGRRH010000018">
    <property type="protein sequence ID" value="KAG7351289.1"/>
    <property type="molecule type" value="Genomic_DNA"/>
</dbReference>
<evidence type="ECO:0000256" key="4">
    <source>
        <dbReference type="ARBA" id="ARBA00022676"/>
    </source>
</evidence>
<gene>
    <name evidence="12" type="ORF">IV203_010649</name>
</gene>
<reference evidence="12" key="1">
    <citation type="journal article" date="2021" name="Sci. Rep.">
        <title>Diploid genomic architecture of Nitzschia inconspicua, an elite biomass production diatom.</title>
        <authorList>
            <person name="Oliver A."/>
            <person name="Podell S."/>
            <person name="Pinowska A."/>
            <person name="Traller J.C."/>
            <person name="Smith S.R."/>
            <person name="McClure R."/>
            <person name="Beliaev A."/>
            <person name="Bohutskyi P."/>
            <person name="Hill E.A."/>
            <person name="Rabines A."/>
            <person name="Zheng H."/>
            <person name="Allen L.Z."/>
            <person name="Kuo A."/>
            <person name="Grigoriev I.V."/>
            <person name="Allen A.E."/>
            <person name="Hazlebeck D."/>
            <person name="Allen E.E."/>
        </authorList>
    </citation>
    <scope>NUCLEOTIDE SEQUENCE</scope>
    <source>
        <strain evidence="12">Hildebrandi</strain>
    </source>
</reference>
<feature type="transmembrane region" description="Helical" evidence="11">
    <location>
        <begin position="75"/>
        <end position="95"/>
    </location>
</feature>
<name>A0A9K3KWG0_9STRA</name>
<keyword evidence="13" id="KW-1185">Reference proteome</keyword>
<dbReference type="AlphaFoldDB" id="A0A9K3KWG0"/>
<evidence type="ECO:0000256" key="1">
    <source>
        <dbReference type="ARBA" id="ARBA00004477"/>
    </source>
</evidence>
<sequence>MNDGMMIIPSTIQKVYVELAKPTYDWPFVVLFLLTELLLGTIIILKVPYTEIDWEAYMQEVDFWWKEGEYDYRNIYGGTGPLVYPAGFLYLFRILQYVTDREIPKAQVLFLGFYVATQAVAMILYNLTLRQTRKQSTSEKSISHDELSVCHTIWSFRIAMGCLCLSKRYHSIFLLRLFNDGPTMLMAYLSFWCFVTQRWNVGCFLFSLAVSLKMNVLLFAPGLLYLLLQNSLIMTIPRLAICGITQLVVGAPFLLRHPVSYLRKAFELDRQFFYQWTVNFKFLPEEVFLSKSWAIFLLVLHLVLLTIYHHNLYKYRRGDVGPKQTVSTLFISNFIGICCARTLHYQFYSWYFAALPFLLWQETTYPLPVRILLLAAIEYAFLTFPATPLSSAVLQIAHWAILIPCVLLLRKTSIPIQGKEESKRD</sequence>
<protein>
    <recommendedName>
        <fullName evidence="3">dolichyl-P-Man:Man5GlcNAc2-PP-dolichol alpha-1,3-mannosyltransferase</fullName>
        <ecNumber evidence="3">2.4.1.258</ecNumber>
    </recommendedName>
</protein>
<evidence type="ECO:0000256" key="6">
    <source>
        <dbReference type="ARBA" id="ARBA00022692"/>
    </source>
</evidence>
<evidence type="ECO:0000256" key="10">
    <source>
        <dbReference type="ARBA" id="ARBA00049506"/>
    </source>
</evidence>
<organism evidence="12 13">
    <name type="scientific">Nitzschia inconspicua</name>
    <dbReference type="NCBI Taxonomy" id="303405"/>
    <lineage>
        <taxon>Eukaryota</taxon>
        <taxon>Sar</taxon>
        <taxon>Stramenopiles</taxon>
        <taxon>Ochrophyta</taxon>
        <taxon>Bacillariophyta</taxon>
        <taxon>Bacillariophyceae</taxon>
        <taxon>Bacillariophycidae</taxon>
        <taxon>Bacillariales</taxon>
        <taxon>Bacillariaceae</taxon>
        <taxon>Nitzschia</taxon>
    </lineage>
</organism>
<keyword evidence="4 12" id="KW-0328">Glycosyltransferase</keyword>
<evidence type="ECO:0000256" key="9">
    <source>
        <dbReference type="ARBA" id="ARBA00023136"/>
    </source>
</evidence>
<evidence type="ECO:0000256" key="5">
    <source>
        <dbReference type="ARBA" id="ARBA00022679"/>
    </source>
</evidence>
<dbReference type="GO" id="GO:0005789">
    <property type="term" value="C:endoplasmic reticulum membrane"/>
    <property type="evidence" value="ECO:0007669"/>
    <property type="project" value="UniProtKB-SubCell"/>
</dbReference>
<feature type="transmembrane region" description="Helical" evidence="11">
    <location>
        <begin position="235"/>
        <end position="255"/>
    </location>
</feature>
<evidence type="ECO:0000256" key="7">
    <source>
        <dbReference type="ARBA" id="ARBA00022824"/>
    </source>
</evidence>
<dbReference type="OrthoDB" id="20028at2759"/>
<comment type="subcellular location">
    <subcellularLocation>
        <location evidence="1">Endoplasmic reticulum membrane</location>
        <topology evidence="1">Multi-pass membrane protein</topology>
    </subcellularLocation>
</comment>
<dbReference type="PANTHER" id="PTHR12646">
    <property type="entry name" value="NOT56 - RELATED"/>
    <property type="match status" value="1"/>
</dbReference>
<evidence type="ECO:0000313" key="12">
    <source>
        <dbReference type="EMBL" id="KAG7351289.1"/>
    </source>
</evidence>
<keyword evidence="7" id="KW-0256">Endoplasmic reticulum</keyword>
<evidence type="ECO:0000256" key="2">
    <source>
        <dbReference type="ARBA" id="ARBA00004922"/>
    </source>
</evidence>
<evidence type="ECO:0000256" key="3">
    <source>
        <dbReference type="ARBA" id="ARBA00011964"/>
    </source>
</evidence>
<feature type="transmembrane region" description="Helical" evidence="11">
    <location>
        <begin position="288"/>
        <end position="308"/>
    </location>
</feature>
<evidence type="ECO:0000313" key="13">
    <source>
        <dbReference type="Proteomes" id="UP000693970"/>
    </source>
</evidence>
<feature type="transmembrane region" description="Helical" evidence="11">
    <location>
        <begin position="26"/>
        <end position="45"/>
    </location>
</feature>
<dbReference type="GO" id="GO:0052925">
    <property type="term" value="F:dol-P-Man:Man(5)GlcNAc(2)-PP-Dol alpha-1,3-mannosyltransferase activity"/>
    <property type="evidence" value="ECO:0007669"/>
    <property type="project" value="UniProtKB-EC"/>
</dbReference>
<keyword evidence="5" id="KW-0808">Transferase</keyword>
<comment type="pathway">
    <text evidence="2">Protein modification; protein glycosylation.</text>
</comment>
<dbReference type="Proteomes" id="UP000693970">
    <property type="component" value="Unassembled WGS sequence"/>
</dbReference>
<keyword evidence="9 11" id="KW-0472">Membrane</keyword>
<reference evidence="12" key="2">
    <citation type="submission" date="2021-04" db="EMBL/GenBank/DDBJ databases">
        <authorList>
            <person name="Podell S."/>
        </authorList>
    </citation>
    <scope>NUCLEOTIDE SEQUENCE</scope>
    <source>
        <strain evidence="12">Hildebrandi</strain>
    </source>
</reference>
<dbReference type="EC" id="2.4.1.258" evidence="3"/>